<evidence type="ECO:0000313" key="8">
    <source>
        <dbReference type="Proteomes" id="UP000516444"/>
    </source>
</evidence>
<evidence type="ECO:0000256" key="1">
    <source>
        <dbReference type="ARBA" id="ARBA00004196"/>
    </source>
</evidence>
<dbReference type="EMBL" id="AP023440">
    <property type="protein sequence ID" value="BCL29726.1"/>
    <property type="molecule type" value="Genomic_DNA"/>
</dbReference>
<dbReference type="AlphaFoldDB" id="A0A7G1P7B4"/>
<feature type="compositionally biased region" description="Low complexity" evidence="5">
    <location>
        <begin position="55"/>
        <end position="66"/>
    </location>
</feature>
<dbReference type="PANTHER" id="PTHR30532:SF21">
    <property type="entry name" value="SIDEROPHORE-BINDING LIPOPROTEIN YFIY-RELATED"/>
    <property type="match status" value="1"/>
</dbReference>
<dbReference type="CDD" id="cd01146">
    <property type="entry name" value="FhuD"/>
    <property type="match status" value="1"/>
</dbReference>
<reference evidence="7 8" key="1">
    <citation type="journal article" date="2014" name="Int. J. Syst. Evol. Microbiol.">
        <title>Complete genome sequence of Corynebacterium casei LMG S-19264T (=DSM 44701T), isolated from a smear-ripened cheese.</title>
        <authorList>
            <consortium name="US DOE Joint Genome Institute (JGI-PGF)"/>
            <person name="Walter F."/>
            <person name="Albersmeier A."/>
            <person name="Kalinowski J."/>
            <person name="Ruckert C."/>
        </authorList>
    </citation>
    <scope>NUCLEOTIDE SEQUENCE [LARGE SCALE GENOMIC DNA]</scope>
    <source>
        <strain evidence="7 8">JCM 4677</strain>
    </source>
</reference>
<evidence type="ECO:0000256" key="5">
    <source>
        <dbReference type="SAM" id="MobiDB-lite"/>
    </source>
</evidence>
<dbReference type="KEGG" id="sgm:GCM10017557_45850"/>
<evidence type="ECO:0000256" key="3">
    <source>
        <dbReference type="ARBA" id="ARBA00022448"/>
    </source>
</evidence>
<feature type="region of interest" description="Disordered" evidence="5">
    <location>
        <begin position="40"/>
        <end position="66"/>
    </location>
</feature>
<evidence type="ECO:0000256" key="2">
    <source>
        <dbReference type="ARBA" id="ARBA00008814"/>
    </source>
</evidence>
<dbReference type="GO" id="GO:1901678">
    <property type="term" value="P:iron coordination entity transport"/>
    <property type="evidence" value="ECO:0007669"/>
    <property type="project" value="UniProtKB-ARBA"/>
</dbReference>
<evidence type="ECO:0000256" key="4">
    <source>
        <dbReference type="ARBA" id="ARBA00022729"/>
    </source>
</evidence>
<dbReference type="InterPro" id="IPR051313">
    <property type="entry name" value="Bact_iron-sidero_bind"/>
</dbReference>
<name>A0A7G1P7B4_9ACTN</name>
<dbReference type="Pfam" id="PF01497">
    <property type="entry name" value="Peripla_BP_2"/>
    <property type="match status" value="1"/>
</dbReference>
<dbReference type="PANTHER" id="PTHR30532">
    <property type="entry name" value="IRON III DICITRATE-BINDING PERIPLASMIC PROTEIN"/>
    <property type="match status" value="1"/>
</dbReference>
<keyword evidence="4" id="KW-0732">Signal</keyword>
<dbReference type="PROSITE" id="PS50983">
    <property type="entry name" value="FE_B12_PBP"/>
    <property type="match status" value="1"/>
</dbReference>
<comment type="subcellular location">
    <subcellularLocation>
        <location evidence="1">Cell envelope</location>
    </subcellularLocation>
</comment>
<sequence length="339" mass="34901">MASSPFVPSPVRRPVRRPVSRPVTATVVLAVCALALTSCGSSDPDDGTGSGSGSGTEKAGGTTTVTDVTGTKVEIPAAPERVVALSEMDLDSALALGVEPVGLTAGRGQKGAPAYLADQAKDIPVVGAVTGPDVEKVVQADPDVILAGQLADKQVLAQLRKIAPTVVTIDAAKSWKTSLELTGKALGRTNEAEKFLTGYDTKAAALKKDLGAGASVSVARYSAKGTAVMQQGVFVSDVLKDLGFERPGIQSEKGEGHSTPISEENLKEIDGDWLFIGTLDPGTSDSQLLAALGKKAAYRQLNAVRDKHATVIDGSKWTSLGGAQAAVSVLDDIRKAMVK</sequence>
<accession>A0A7G1P7B4</accession>
<keyword evidence="8" id="KW-1185">Reference proteome</keyword>
<evidence type="ECO:0000259" key="6">
    <source>
        <dbReference type="PROSITE" id="PS50983"/>
    </source>
</evidence>
<dbReference type="Gene3D" id="3.40.50.1980">
    <property type="entry name" value="Nitrogenase molybdenum iron protein domain"/>
    <property type="match status" value="2"/>
</dbReference>
<dbReference type="RefSeq" id="WP_190851778.1">
    <property type="nucleotide sequence ID" value="NZ_AP023440.1"/>
</dbReference>
<dbReference type="Proteomes" id="UP000516444">
    <property type="component" value="Chromosome"/>
</dbReference>
<proteinExistence type="inferred from homology"/>
<protein>
    <submittedName>
        <fullName evidence="7">ABC transporter substrate-binding protein</fullName>
    </submittedName>
</protein>
<comment type="similarity">
    <text evidence="2">Belongs to the bacterial solute-binding protein 8 family.</text>
</comment>
<gene>
    <name evidence="7" type="ORF">GCM10017557_45850</name>
</gene>
<organism evidence="7 8">
    <name type="scientific">Streptomyces aurantiacus</name>
    <dbReference type="NCBI Taxonomy" id="47760"/>
    <lineage>
        <taxon>Bacteria</taxon>
        <taxon>Bacillati</taxon>
        <taxon>Actinomycetota</taxon>
        <taxon>Actinomycetes</taxon>
        <taxon>Kitasatosporales</taxon>
        <taxon>Streptomycetaceae</taxon>
        <taxon>Streptomyces</taxon>
        <taxon>Streptomyces aurantiacus group</taxon>
    </lineage>
</organism>
<dbReference type="SUPFAM" id="SSF53807">
    <property type="entry name" value="Helical backbone' metal receptor"/>
    <property type="match status" value="1"/>
</dbReference>
<dbReference type="InterPro" id="IPR002491">
    <property type="entry name" value="ABC_transptr_periplasmic_BD"/>
</dbReference>
<evidence type="ECO:0000313" key="7">
    <source>
        <dbReference type="EMBL" id="BCL29726.1"/>
    </source>
</evidence>
<feature type="domain" description="Fe/B12 periplasmic-binding" evidence="6">
    <location>
        <begin position="81"/>
        <end position="339"/>
    </location>
</feature>
<dbReference type="GO" id="GO:0030288">
    <property type="term" value="C:outer membrane-bounded periplasmic space"/>
    <property type="evidence" value="ECO:0007669"/>
    <property type="project" value="TreeGrafter"/>
</dbReference>
<keyword evidence="3" id="KW-0813">Transport</keyword>